<proteinExistence type="inferred from homology"/>
<evidence type="ECO:0000256" key="7">
    <source>
        <dbReference type="ARBA" id="ARBA00022807"/>
    </source>
</evidence>
<dbReference type="EMBL" id="GBEZ01021175">
    <property type="protein sequence ID" value="JAC65554.1"/>
    <property type="molecule type" value="Transcribed_RNA"/>
</dbReference>
<dbReference type="PANTHER" id="PTHR24006:SF644">
    <property type="entry name" value="UBIQUITIN CARBOXYL-TERMINAL HYDROLASE 7"/>
    <property type="match status" value="1"/>
</dbReference>
<accession>A0A061R491</accession>
<dbReference type="Pfam" id="PF12436">
    <property type="entry name" value="USP7_ICP0_bdg"/>
    <property type="match status" value="1"/>
</dbReference>
<dbReference type="InterPro" id="IPR008974">
    <property type="entry name" value="TRAF-like"/>
</dbReference>
<dbReference type="InterPro" id="IPR002083">
    <property type="entry name" value="MATH/TRAF_dom"/>
</dbReference>
<dbReference type="Gene3D" id="2.60.210.10">
    <property type="entry name" value="Apoptosis, Tumor Necrosis Factor Receptor Associated Protein 2, Chain A"/>
    <property type="match status" value="1"/>
</dbReference>
<dbReference type="GO" id="GO:0006508">
    <property type="term" value="P:proteolysis"/>
    <property type="evidence" value="ECO:0007669"/>
    <property type="project" value="UniProtKB-KW"/>
</dbReference>
<dbReference type="Pfam" id="PF00443">
    <property type="entry name" value="UCH"/>
    <property type="match status" value="1"/>
</dbReference>
<evidence type="ECO:0000256" key="9">
    <source>
        <dbReference type="SAM" id="MobiDB-lite"/>
    </source>
</evidence>
<dbReference type="PROSITE" id="PS00972">
    <property type="entry name" value="USP_1"/>
    <property type="match status" value="1"/>
</dbReference>
<dbReference type="SUPFAM" id="SSF49599">
    <property type="entry name" value="TRAF domain-like"/>
    <property type="match status" value="1"/>
</dbReference>
<dbReference type="AlphaFoldDB" id="A0A061R491"/>
<evidence type="ECO:0000256" key="5">
    <source>
        <dbReference type="ARBA" id="ARBA00022786"/>
    </source>
</evidence>
<keyword evidence="6 12" id="KW-0378">Hydrolase</keyword>
<dbReference type="GO" id="GO:0005634">
    <property type="term" value="C:nucleus"/>
    <property type="evidence" value="ECO:0007669"/>
    <property type="project" value="UniProtKB-ARBA"/>
</dbReference>
<evidence type="ECO:0000259" key="10">
    <source>
        <dbReference type="PROSITE" id="PS50144"/>
    </source>
</evidence>
<keyword evidence="8" id="KW-0175">Coiled coil</keyword>
<comment type="catalytic activity">
    <reaction evidence="1">
        <text>Thiol-dependent hydrolysis of ester, thioester, amide, peptide and isopeptide bonds formed by the C-terminal Gly of ubiquitin (a 76-residue protein attached to proteins as an intracellular targeting signal).</text>
        <dbReference type="EC" id="3.4.19.12"/>
    </reaction>
</comment>
<organism evidence="12">
    <name type="scientific">Tetraselmis sp. GSL018</name>
    <dbReference type="NCBI Taxonomy" id="582737"/>
    <lineage>
        <taxon>Eukaryota</taxon>
        <taxon>Viridiplantae</taxon>
        <taxon>Chlorophyta</taxon>
        <taxon>core chlorophytes</taxon>
        <taxon>Chlorodendrophyceae</taxon>
        <taxon>Chlorodendrales</taxon>
        <taxon>Chlorodendraceae</taxon>
        <taxon>Tetraselmis</taxon>
    </lineage>
</organism>
<feature type="region of interest" description="Disordered" evidence="9">
    <location>
        <begin position="1081"/>
        <end position="1110"/>
    </location>
</feature>
<protein>
    <recommendedName>
        <fullName evidence="3">ubiquitinyl hydrolase 1</fullName>
        <ecNumber evidence="3">3.4.19.12</ecNumber>
    </recommendedName>
</protein>
<feature type="domain" description="MATH" evidence="10">
    <location>
        <begin position="52"/>
        <end position="177"/>
    </location>
</feature>
<dbReference type="SUPFAM" id="SSF54001">
    <property type="entry name" value="Cysteine proteinases"/>
    <property type="match status" value="1"/>
</dbReference>
<dbReference type="CDD" id="cd02659">
    <property type="entry name" value="peptidase_C19C"/>
    <property type="match status" value="1"/>
</dbReference>
<evidence type="ECO:0000256" key="8">
    <source>
        <dbReference type="SAM" id="Coils"/>
    </source>
</evidence>
<dbReference type="Pfam" id="PF14533">
    <property type="entry name" value="USP7_C2"/>
    <property type="match status" value="1"/>
</dbReference>
<dbReference type="SMART" id="SM00061">
    <property type="entry name" value="MATH"/>
    <property type="match status" value="1"/>
</dbReference>
<dbReference type="InterPro" id="IPR001394">
    <property type="entry name" value="Peptidase_C19_UCH"/>
</dbReference>
<keyword evidence="7" id="KW-0788">Thiol protease</keyword>
<reference evidence="12" key="1">
    <citation type="submission" date="2014-05" db="EMBL/GenBank/DDBJ databases">
        <title>The transcriptome of the halophilic microalga Tetraselmis sp. GSL018 isolated from the Great Salt Lake, Utah.</title>
        <authorList>
            <person name="Jinkerson R.E."/>
            <person name="D'Adamo S."/>
            <person name="Posewitz M.C."/>
        </authorList>
    </citation>
    <scope>NUCLEOTIDE SEQUENCE</scope>
    <source>
        <strain evidence="12">GSL018</strain>
    </source>
</reference>
<dbReference type="Pfam" id="PF22486">
    <property type="entry name" value="MATH_2"/>
    <property type="match status" value="1"/>
</dbReference>
<dbReference type="InterPro" id="IPR028889">
    <property type="entry name" value="USP"/>
</dbReference>
<keyword evidence="5" id="KW-0833">Ubl conjugation pathway</keyword>
<dbReference type="GO" id="GO:0005829">
    <property type="term" value="C:cytosol"/>
    <property type="evidence" value="ECO:0007669"/>
    <property type="project" value="TreeGrafter"/>
</dbReference>
<dbReference type="FunFam" id="3.10.20.90:FF:000050">
    <property type="entry name" value="Ubiquitin carboxyl-terminal hydrolase 13"/>
    <property type="match status" value="1"/>
</dbReference>
<dbReference type="InterPro" id="IPR018200">
    <property type="entry name" value="USP_CS"/>
</dbReference>
<evidence type="ECO:0000256" key="4">
    <source>
        <dbReference type="ARBA" id="ARBA00022670"/>
    </source>
</evidence>
<dbReference type="FunFam" id="3.90.70.10:FF:000044">
    <property type="entry name" value="Ubiquitin carboxyl-terminal hydrolase 13"/>
    <property type="match status" value="1"/>
</dbReference>
<keyword evidence="4" id="KW-0645">Protease</keyword>
<dbReference type="GO" id="GO:0004843">
    <property type="term" value="F:cysteine-type deubiquitinase activity"/>
    <property type="evidence" value="ECO:0007669"/>
    <property type="project" value="UniProtKB-EC"/>
</dbReference>
<feature type="coiled-coil region" evidence="8">
    <location>
        <begin position="533"/>
        <end position="560"/>
    </location>
</feature>
<dbReference type="InterPro" id="IPR029346">
    <property type="entry name" value="USP_C"/>
</dbReference>
<evidence type="ECO:0000259" key="11">
    <source>
        <dbReference type="PROSITE" id="PS50235"/>
    </source>
</evidence>
<dbReference type="PROSITE" id="PS00973">
    <property type="entry name" value="USP_2"/>
    <property type="match status" value="1"/>
</dbReference>
<dbReference type="InterPro" id="IPR050164">
    <property type="entry name" value="Peptidase_C19"/>
</dbReference>
<sequence length="1110" mass="128290">MASPDIDMAEVVEPNGETMLEGVDDGAEVAEGEVPMIADITASEKPEEDSLSGAYEWVIENFSQLRDTKKYSEQFEIGGHTWRLLVFPQGNKSDSLSLYLDVPDTEMLPFNWQRSAGFKLMLVNQQDRSQSFSKETNHTFTSRESDWGFTAFIPLQDITAAGSPYLVNDTLIIRVEVTVHKMLGAYDSRAETGFIGLKNQGATCYMNSLLQTLYHIPYFRKAVYHMPTSDEEQPMKSIPLALQSLFYKIQFQPTSVSTKMLTKSFGWDTYDSFMQHDVQELNRVLCEKLEEKMKGTKVEGVIQELFEGNTWNYIECVNVDYKSTRTESFMDLQLDVKGCKDLYASFDMYTAVEMLDGQNQYKAEGHGLQDAKKGVLFEKLPPVLQLQLKRFEYDFARDIMVKVNDRYEFFDELDLDVGGGKYLSPNADRKVRNLYKLHSVLVHSGGVHGGHYYAFIRPDKETWYRFDDERVTKEETKNALDEQFGEDEGGIHGGLNNNLGFKINRHSNAYMLVYIRLDDWDRIQCQVTEEDIAEHLRVRLKAEQEEKERKRKEKEEAHLYTYMKVATESDMKKQVGHTRFFDLVDHEDVKTFRVSKTKTILSFKKEVAEALGVPPEKQRFWMWSRRQNHTYRPSMPFSIPDDARVVDMKENNIVKHAVADLRLFLEPLQPNGELAKIEKNEILLFFKFYNPETEELSYVGCRFMHKNDRMSMMHGEMCKMAGLPVETPLLIYEEIKFEPSVMCERINSNSTLVVLQLEPGDIICFQRALGPEAEAKLRRPTVKSFLDFIRNRQIITFKALDNPQEEGLQVEMLKDHSYDEMCETLAAELRKSRGLSLPDGTYLRLTQHNCYSNVPKPSPIKFRGVDRLGEMLVQHNQAAHIIYYEVLDMPLEELEKLKTLKVHFHDERGKETTQHMLRLPRDSTVADVLEAVSRDAPGAPPTRSLRLLEVFYHKIFKIFDENERIDSINDHYWTLRAEAIPPEEQQLGPGERLIHVSHYSMEGGNNGAVQNFGDPFLLKVREDETLAQVKRRVQERLQVADEEFEKWKFSANCKSQPEYLADGDLVLERLKPAASAVGQEQSYLGLEHADKSPKRPQQPNSFERPVRIYN</sequence>
<dbReference type="GO" id="GO:0031647">
    <property type="term" value="P:regulation of protein stability"/>
    <property type="evidence" value="ECO:0007669"/>
    <property type="project" value="TreeGrafter"/>
</dbReference>
<evidence type="ECO:0000256" key="3">
    <source>
        <dbReference type="ARBA" id="ARBA00012759"/>
    </source>
</evidence>
<dbReference type="CDD" id="cd00121">
    <property type="entry name" value="MATH"/>
    <property type="match status" value="1"/>
</dbReference>
<dbReference type="GO" id="GO:0016579">
    <property type="term" value="P:protein deubiquitination"/>
    <property type="evidence" value="ECO:0007669"/>
    <property type="project" value="InterPro"/>
</dbReference>
<dbReference type="Gene3D" id="3.90.70.10">
    <property type="entry name" value="Cysteine proteinases"/>
    <property type="match status" value="1"/>
</dbReference>
<evidence type="ECO:0000313" key="12">
    <source>
        <dbReference type="EMBL" id="JAC65554.1"/>
    </source>
</evidence>
<evidence type="ECO:0000256" key="6">
    <source>
        <dbReference type="ARBA" id="ARBA00022801"/>
    </source>
</evidence>
<dbReference type="InterPro" id="IPR024729">
    <property type="entry name" value="USP7_ICP0-binding_dom"/>
</dbReference>
<dbReference type="PROSITE" id="PS50144">
    <property type="entry name" value="MATH"/>
    <property type="match status" value="1"/>
</dbReference>
<dbReference type="Gene3D" id="3.10.20.90">
    <property type="entry name" value="Phosphatidylinositol 3-kinase Catalytic Subunit, Chain A, domain 1"/>
    <property type="match status" value="2"/>
</dbReference>
<dbReference type="EC" id="3.4.19.12" evidence="3"/>
<evidence type="ECO:0000256" key="2">
    <source>
        <dbReference type="ARBA" id="ARBA00009085"/>
    </source>
</evidence>
<feature type="domain" description="USP" evidence="11">
    <location>
        <begin position="195"/>
        <end position="517"/>
    </location>
</feature>
<dbReference type="PROSITE" id="PS50235">
    <property type="entry name" value="USP_3"/>
    <property type="match status" value="1"/>
</dbReference>
<gene>
    <name evidence="12" type="primary">USP7</name>
    <name evidence="12" type="ORF">TSPGSL018_15770</name>
</gene>
<dbReference type="PANTHER" id="PTHR24006">
    <property type="entry name" value="UBIQUITIN CARBOXYL-TERMINAL HYDROLASE"/>
    <property type="match status" value="1"/>
</dbReference>
<comment type="similarity">
    <text evidence="2">Belongs to the peptidase C19 family.</text>
</comment>
<name>A0A061R491_9CHLO</name>
<dbReference type="InterPro" id="IPR038765">
    <property type="entry name" value="Papain-like_cys_pep_sf"/>
</dbReference>
<evidence type="ECO:0000256" key="1">
    <source>
        <dbReference type="ARBA" id="ARBA00000707"/>
    </source>
</evidence>